<reference evidence="2 3" key="1">
    <citation type="journal article" date="2011" name="Front. Microbiol.">
        <title>Genomic signatures of strain selection and enhancement in Bacillus atrophaeus var. globigii, a historical biowarfare simulant.</title>
        <authorList>
            <person name="Gibbons H.S."/>
            <person name="Broomall S.M."/>
            <person name="McNew L.A."/>
            <person name="Daligault H."/>
            <person name="Chapman C."/>
            <person name="Bruce D."/>
            <person name="Karavis M."/>
            <person name="Krepps M."/>
            <person name="McGregor P.A."/>
            <person name="Hong C."/>
            <person name="Park K.H."/>
            <person name="Akmal A."/>
            <person name="Feldman A."/>
            <person name="Lin J.S."/>
            <person name="Chang W.E."/>
            <person name="Higgs B.W."/>
            <person name="Demirev P."/>
            <person name="Lindquist J."/>
            <person name="Liem A."/>
            <person name="Fochler E."/>
            <person name="Read T.D."/>
            <person name="Tapia R."/>
            <person name="Johnson S."/>
            <person name="Bishop-Lilly K.A."/>
            <person name="Detter C."/>
            <person name="Han C."/>
            <person name="Sozhamannan S."/>
            <person name="Rosenzweig C.N."/>
            <person name="Skowronski E.W."/>
        </authorList>
    </citation>
    <scope>NUCLEOTIDE SEQUENCE [LARGE SCALE GENOMIC DNA]</scope>
    <source>
        <strain evidence="2 3">1942</strain>
    </source>
</reference>
<dbReference type="Pfam" id="PF06445">
    <property type="entry name" value="GyrI-like"/>
    <property type="match status" value="1"/>
</dbReference>
<evidence type="ECO:0000259" key="1">
    <source>
        <dbReference type="Pfam" id="PF06445"/>
    </source>
</evidence>
<evidence type="ECO:0000313" key="3">
    <source>
        <dbReference type="Proteomes" id="UP000006867"/>
    </source>
</evidence>
<organism evidence="2 3">
    <name type="scientific">Bacillus atrophaeus (strain 1942)</name>
    <dbReference type="NCBI Taxonomy" id="720555"/>
    <lineage>
        <taxon>Bacteria</taxon>
        <taxon>Bacillati</taxon>
        <taxon>Bacillota</taxon>
        <taxon>Bacilli</taxon>
        <taxon>Bacillales</taxon>
        <taxon>Bacillaceae</taxon>
        <taxon>Bacillus</taxon>
    </lineage>
</organism>
<name>A0ABM5LXJ4_BACA1</name>
<accession>A0ABM5LXJ4</accession>
<dbReference type="InterPro" id="IPR029442">
    <property type="entry name" value="GyrI-like"/>
</dbReference>
<dbReference type="SUPFAM" id="SSF55136">
    <property type="entry name" value="Probable bacterial effector-binding domain"/>
    <property type="match status" value="1"/>
</dbReference>
<sequence>MDMIRLNLFRKLHGFSPSQARKEGAPLPGSVQQTWDRIFSEWFPSTWYEHAEAPELEAYPASGDIHASDHRTEIWIPLPVPFRLYIRCVFQDIA</sequence>
<feature type="domain" description="GyrI-like small molecule binding" evidence="1">
    <location>
        <begin position="29"/>
        <end position="78"/>
    </location>
</feature>
<dbReference type="Gene3D" id="3.20.80.10">
    <property type="entry name" value="Regulatory factor, effector binding domain"/>
    <property type="match status" value="1"/>
</dbReference>
<gene>
    <name evidence="2" type="ordered locus">BATR1942_07250</name>
</gene>
<dbReference type="Proteomes" id="UP000006867">
    <property type="component" value="Chromosome"/>
</dbReference>
<protein>
    <submittedName>
        <fullName evidence="2">Transcriptional regulator, AraC family protein</fullName>
    </submittedName>
</protein>
<keyword evidence="3" id="KW-1185">Reference proteome</keyword>
<proteinExistence type="predicted"/>
<evidence type="ECO:0000313" key="2">
    <source>
        <dbReference type="EMBL" id="ADP32400.1"/>
    </source>
</evidence>
<dbReference type="InterPro" id="IPR011256">
    <property type="entry name" value="Reg_factor_effector_dom_sf"/>
</dbReference>
<dbReference type="EMBL" id="CP002207">
    <property type="protein sequence ID" value="ADP32400.1"/>
    <property type="molecule type" value="Genomic_DNA"/>
</dbReference>